<organism evidence="2 3">
    <name type="scientific">Oceanobacillus iheyensis (strain DSM 14371 / CIP 107618 / JCM 11309 / KCTC 3954 / HTE831)</name>
    <dbReference type="NCBI Taxonomy" id="221109"/>
    <lineage>
        <taxon>Bacteria</taxon>
        <taxon>Bacillati</taxon>
        <taxon>Bacillota</taxon>
        <taxon>Bacilli</taxon>
        <taxon>Bacillales</taxon>
        <taxon>Bacillaceae</taxon>
        <taxon>Oceanobacillus</taxon>
    </lineage>
</organism>
<feature type="transmembrane region" description="Helical" evidence="1">
    <location>
        <begin position="51"/>
        <end position="74"/>
    </location>
</feature>
<evidence type="ECO:0000313" key="3">
    <source>
        <dbReference type="Proteomes" id="UP000000822"/>
    </source>
</evidence>
<dbReference type="InterPro" id="IPR016174">
    <property type="entry name" value="Di-haem_cyt_TM"/>
</dbReference>
<sequence length="85" mass="9204">MKKATIFISSMIIVYFILQLGTGMILTTLYVPNVSQAWQNIEGLLPEIAFGPSSIALAPVLIFGILSVVIAYGITSVFSKKLNIN</sequence>
<dbReference type="OrthoDB" id="2454526at2"/>
<dbReference type="eggNOG" id="ENOG50308WG">
    <property type="taxonomic scope" value="Bacteria"/>
</dbReference>
<dbReference type="SUPFAM" id="SSF81342">
    <property type="entry name" value="Transmembrane di-heme cytochromes"/>
    <property type="match status" value="1"/>
</dbReference>
<dbReference type="HOGENOM" id="CLU_2509415_0_0_9"/>
<evidence type="ECO:0000313" key="2">
    <source>
        <dbReference type="EMBL" id="BAC12752.1"/>
    </source>
</evidence>
<dbReference type="InterPro" id="IPR027387">
    <property type="entry name" value="Cytb/b6-like_sf"/>
</dbReference>
<gene>
    <name evidence="2" type="ordered locus">OB0796</name>
</gene>
<proteinExistence type="predicted"/>
<evidence type="ECO:0000256" key="1">
    <source>
        <dbReference type="SAM" id="Phobius"/>
    </source>
</evidence>
<feature type="transmembrane region" description="Helical" evidence="1">
    <location>
        <begin position="12"/>
        <end position="31"/>
    </location>
</feature>
<reference evidence="2 3" key="2">
    <citation type="journal article" date="2002" name="Nucleic Acids Res.">
        <title>Genome sequence of Oceanobacillus iheyensis isolated from the Iheya Ridge and its unexpected adaptive capabilities to extreme environments.</title>
        <authorList>
            <person name="Takami H."/>
            <person name="Takaki Y."/>
            <person name="Uchiyama I."/>
        </authorList>
    </citation>
    <scope>NUCLEOTIDE SEQUENCE [LARGE SCALE GENOMIC DNA]</scope>
    <source>
        <strain evidence="3">DSM 14371 / CIP 107618 / JCM 11309 / KCTC 3954 / HTE831</strain>
    </source>
</reference>
<accession>Q8ES47</accession>
<keyword evidence="1" id="KW-1133">Transmembrane helix</keyword>
<dbReference type="STRING" id="221109.gene:10733017"/>
<dbReference type="RefSeq" id="WP_011065204.1">
    <property type="nucleotide sequence ID" value="NC_004193.1"/>
</dbReference>
<protein>
    <submittedName>
        <fullName evidence="2">Hypothetical conserved protein</fullName>
    </submittedName>
</protein>
<dbReference type="GO" id="GO:0016020">
    <property type="term" value="C:membrane"/>
    <property type="evidence" value="ECO:0007669"/>
    <property type="project" value="InterPro"/>
</dbReference>
<name>Q8ES47_OCEIH</name>
<dbReference type="EMBL" id="BA000028">
    <property type="protein sequence ID" value="BAC12752.1"/>
    <property type="molecule type" value="Genomic_DNA"/>
</dbReference>
<keyword evidence="1" id="KW-0812">Transmembrane</keyword>
<dbReference type="Gene3D" id="1.20.810.10">
    <property type="entry name" value="Cytochrome Bc1 Complex, Chain C"/>
    <property type="match status" value="1"/>
</dbReference>
<dbReference type="GO" id="GO:0022904">
    <property type="term" value="P:respiratory electron transport chain"/>
    <property type="evidence" value="ECO:0007669"/>
    <property type="project" value="InterPro"/>
</dbReference>
<keyword evidence="1" id="KW-0472">Membrane</keyword>
<dbReference type="KEGG" id="oih:OB0796"/>
<dbReference type="Proteomes" id="UP000000822">
    <property type="component" value="Chromosome"/>
</dbReference>
<reference evidence="2 3" key="1">
    <citation type="journal article" date="2001" name="FEMS Microbiol. Lett.">
        <title>Oceanobacillus iheyensis gen. nov., sp. nov., a deep-sea extremely halotolerant and alkaliphilic species isolated from a depth of 1050 m on the Iheya Ridge.</title>
        <authorList>
            <person name="Lu J."/>
            <person name="Nogi Y."/>
            <person name="Takami H."/>
        </authorList>
    </citation>
    <scope>NUCLEOTIDE SEQUENCE [LARGE SCALE GENOMIC DNA]</scope>
    <source>
        <strain evidence="3">DSM 14371 / CIP 107618 / JCM 11309 / KCTC 3954 / HTE831</strain>
    </source>
</reference>
<dbReference type="AlphaFoldDB" id="Q8ES47"/>
<keyword evidence="3" id="KW-1185">Reference proteome</keyword>